<accession>A0A1S7SE44</accession>
<dbReference type="SUPFAM" id="SSF52096">
    <property type="entry name" value="ClpP/crotonase"/>
    <property type="match status" value="1"/>
</dbReference>
<dbReference type="Pfam" id="PF00378">
    <property type="entry name" value="ECH_1"/>
    <property type="match status" value="1"/>
</dbReference>
<keyword evidence="1" id="KW-0456">Lyase</keyword>
<dbReference type="InterPro" id="IPR001753">
    <property type="entry name" value="Enoyl-CoA_hydra/iso"/>
</dbReference>
<dbReference type="PANTHER" id="PTHR11941">
    <property type="entry name" value="ENOYL-COA HYDRATASE-RELATED"/>
    <property type="match status" value="1"/>
</dbReference>
<reference evidence="1 2" key="1">
    <citation type="submission" date="2016-01" db="EMBL/GenBank/DDBJ databases">
        <authorList>
            <person name="Oliw E.H."/>
        </authorList>
    </citation>
    <scope>NUCLEOTIDE SEQUENCE [LARGE SCALE GENOMIC DNA]</scope>
    <source>
        <strain evidence="1 2">Kerr 14</strain>
    </source>
</reference>
<proteinExistence type="predicted"/>
<dbReference type="GO" id="GO:0006635">
    <property type="term" value="P:fatty acid beta-oxidation"/>
    <property type="evidence" value="ECO:0007669"/>
    <property type="project" value="TreeGrafter"/>
</dbReference>
<dbReference type="EMBL" id="FBWC01000041">
    <property type="protein sequence ID" value="CUX67603.1"/>
    <property type="molecule type" value="Genomic_DNA"/>
</dbReference>
<organism evidence="1 2">
    <name type="scientific">Agrobacterium tumefaciens str. Kerr 14</name>
    <dbReference type="NCBI Taxonomy" id="1183424"/>
    <lineage>
        <taxon>Bacteria</taxon>
        <taxon>Pseudomonadati</taxon>
        <taxon>Pseudomonadota</taxon>
        <taxon>Alphaproteobacteria</taxon>
        <taxon>Hyphomicrobiales</taxon>
        <taxon>Rhizobiaceae</taxon>
        <taxon>Rhizobium/Agrobacterium group</taxon>
        <taxon>Agrobacterium</taxon>
        <taxon>Agrobacterium tumefaciens complex</taxon>
    </lineage>
</organism>
<dbReference type="Gene3D" id="3.90.226.10">
    <property type="entry name" value="2-enoyl-CoA Hydratase, Chain A, domain 1"/>
    <property type="match status" value="1"/>
</dbReference>
<dbReference type="InterPro" id="IPR029045">
    <property type="entry name" value="ClpP/crotonase-like_dom_sf"/>
</dbReference>
<dbReference type="GO" id="GO:0004300">
    <property type="term" value="F:enoyl-CoA hydratase activity"/>
    <property type="evidence" value="ECO:0007669"/>
    <property type="project" value="UniProtKB-EC"/>
</dbReference>
<sequence>MDRPTTSAFWNMSVARQLVLALNAIEFDDTLRATVLTVAAPSSHLKKVLENQHPDGHKSAAHEEWDRLYEAMCLLKKPRVAAINSIAAGSAFQVALLCDIRIAHARALMGRPGWVSGISGLNGAVVEQDQFTKIAANGHILSHNLIPADTCLELGLINQIVPNDDLIVEGAMLSQNLAAAPPDDSGPPKRVLWELSSKGFRARLEWSKRAYENAHRPTKPAKALKSLLEARATRAFLSKRPSCGQKFHNRTYLIFFKERRIASITVDVLLGVPRRLLDCRTCWSTVASLMPKISPISADVFPSANQLQILRC</sequence>
<name>A0A1S7SE44_AGRTU</name>
<protein>
    <submittedName>
        <fullName evidence="1">Putative Enoyl-CoA hydratase</fullName>
        <ecNumber evidence="1">4.2.1.17</ecNumber>
    </submittedName>
</protein>
<dbReference type="PANTHER" id="PTHR11941:SF54">
    <property type="entry name" value="ENOYL-COA HYDRATASE, MITOCHONDRIAL"/>
    <property type="match status" value="1"/>
</dbReference>
<dbReference type="EC" id="4.2.1.17" evidence="1"/>
<evidence type="ECO:0000313" key="2">
    <source>
        <dbReference type="Proteomes" id="UP000191897"/>
    </source>
</evidence>
<evidence type="ECO:0000313" key="1">
    <source>
        <dbReference type="EMBL" id="CUX67603.1"/>
    </source>
</evidence>
<dbReference type="CDD" id="cd06558">
    <property type="entry name" value="crotonase-like"/>
    <property type="match status" value="1"/>
</dbReference>
<gene>
    <name evidence="1" type="ORF">AGR4C_pb20171</name>
</gene>
<dbReference type="AlphaFoldDB" id="A0A1S7SE44"/>
<dbReference type="Proteomes" id="UP000191897">
    <property type="component" value="Unassembled WGS sequence"/>
</dbReference>